<dbReference type="eggNOG" id="ENOG502QQWK">
    <property type="taxonomic scope" value="Eukaryota"/>
</dbReference>
<evidence type="ECO:0000313" key="5">
    <source>
        <dbReference type="Proteomes" id="UP000001861"/>
    </source>
</evidence>
<dbReference type="InterPro" id="IPR036318">
    <property type="entry name" value="FAD-bd_PCMH-like_sf"/>
</dbReference>
<dbReference type="InterPro" id="IPR050432">
    <property type="entry name" value="FAD-linked_Oxidoreductases_BP"/>
</dbReference>
<evidence type="ECO:0000259" key="3">
    <source>
        <dbReference type="Pfam" id="PF08031"/>
    </source>
</evidence>
<feature type="domain" description="Berberine/berberine-like" evidence="3">
    <location>
        <begin position="371"/>
        <end position="414"/>
    </location>
</feature>
<gene>
    <name evidence="4" type="ORF">CC1G_10624</name>
</gene>
<dbReference type="GeneID" id="6016249"/>
<evidence type="ECO:0000256" key="2">
    <source>
        <dbReference type="ARBA" id="ARBA00023002"/>
    </source>
</evidence>
<comment type="similarity">
    <text evidence="1">Belongs to the oxygen-dependent FAD-linked oxidoreductase family.</text>
</comment>
<dbReference type="GO" id="GO:0050660">
    <property type="term" value="F:flavin adenine dinucleotide binding"/>
    <property type="evidence" value="ECO:0007669"/>
    <property type="project" value="InterPro"/>
</dbReference>
<dbReference type="OMA" id="SHINSTW"/>
<dbReference type="SUPFAM" id="SSF56176">
    <property type="entry name" value="FAD-binding/transporter-associated domain-like"/>
    <property type="match status" value="1"/>
</dbReference>
<keyword evidence="5" id="KW-1185">Reference proteome</keyword>
<dbReference type="STRING" id="240176.A8P8T1"/>
<comment type="caution">
    <text evidence="4">The sequence shown here is derived from an EMBL/GenBank/DDBJ whole genome shotgun (WGS) entry which is preliminary data.</text>
</comment>
<dbReference type="InterPro" id="IPR012951">
    <property type="entry name" value="BBE"/>
</dbReference>
<proteinExistence type="inferred from homology"/>
<dbReference type="AlphaFoldDB" id="A8P8T1"/>
<dbReference type="HOGENOM" id="CLU_018354_4_0_1"/>
<dbReference type="VEuPathDB" id="FungiDB:CC1G_10624"/>
<dbReference type="Gene3D" id="3.30.465.10">
    <property type="match status" value="2"/>
</dbReference>
<dbReference type="Pfam" id="PF08031">
    <property type="entry name" value="BBE"/>
    <property type="match status" value="1"/>
</dbReference>
<protein>
    <submittedName>
        <fullName evidence="4">FAD binding domain-containing protein</fullName>
    </submittedName>
</protein>
<sequence>MSTDLDFTGSWQDARLGSFRDLGSSGSLVDFRRALGISKPSTLYCSLEDFPLIESSVRIPKSNLTLSTSSTAEPLAPVVSLRRALAARRPSDFASLLFTHAHLLTGWVLGGGHSPLAPTYGLGVDNVLQFTLVTADGKHVTANSYTNPSLFWALRGGGGEQIVLVGLEMDLPSPEIALELLTEYVRLHPRVSDLGWGGSSQIVPNHIRFDYISPKKTVEEANETFNSILELARERSNGTATITLTPYSSFYDWFDEWFMKRNSVGGVGGMAELSSRLLSREVVERDPAKVARLMLSVPNPFGAPWVAAAGGAVSKVDPESVALNPAWRRAAAQLYLAEPLAELDLNAIEVVRQRLINGTRIIDPISVDSAAYFNEAMLHKEDFKKSFFGSHYDRLKKIKAKVDPESLFLVPLGVGSEDWDKDLVCPRKNSHLRSCLG</sequence>
<name>A8P8T1_COPC7</name>
<dbReference type="InParanoid" id="A8P8T1"/>
<dbReference type="InterPro" id="IPR016169">
    <property type="entry name" value="FAD-bd_PCMH_sub2"/>
</dbReference>
<dbReference type="KEGG" id="cci:CC1G_10624"/>
<evidence type="ECO:0000313" key="4">
    <source>
        <dbReference type="EMBL" id="EAU82222.2"/>
    </source>
</evidence>
<keyword evidence="2" id="KW-0560">Oxidoreductase</keyword>
<accession>A8P8T1</accession>
<reference evidence="4 5" key="1">
    <citation type="journal article" date="2010" name="Proc. Natl. Acad. Sci. U.S.A.">
        <title>Insights into evolution of multicellular fungi from the assembled chromosomes of the mushroom Coprinopsis cinerea (Coprinus cinereus).</title>
        <authorList>
            <person name="Stajich J.E."/>
            <person name="Wilke S.K."/>
            <person name="Ahren D."/>
            <person name="Au C.H."/>
            <person name="Birren B.W."/>
            <person name="Borodovsky M."/>
            <person name="Burns C."/>
            <person name="Canback B."/>
            <person name="Casselton L.A."/>
            <person name="Cheng C.K."/>
            <person name="Deng J."/>
            <person name="Dietrich F.S."/>
            <person name="Fargo D.C."/>
            <person name="Farman M.L."/>
            <person name="Gathman A.C."/>
            <person name="Goldberg J."/>
            <person name="Guigo R."/>
            <person name="Hoegger P.J."/>
            <person name="Hooker J.B."/>
            <person name="Huggins A."/>
            <person name="James T.Y."/>
            <person name="Kamada T."/>
            <person name="Kilaru S."/>
            <person name="Kodira C."/>
            <person name="Kues U."/>
            <person name="Kupfer D."/>
            <person name="Kwan H.S."/>
            <person name="Lomsadze A."/>
            <person name="Li W."/>
            <person name="Lilly W.W."/>
            <person name="Ma L.J."/>
            <person name="Mackey A.J."/>
            <person name="Manning G."/>
            <person name="Martin F."/>
            <person name="Muraguchi H."/>
            <person name="Natvig D.O."/>
            <person name="Palmerini H."/>
            <person name="Ramesh M.A."/>
            <person name="Rehmeyer C.J."/>
            <person name="Roe B.A."/>
            <person name="Shenoy N."/>
            <person name="Stanke M."/>
            <person name="Ter-Hovhannisyan V."/>
            <person name="Tunlid A."/>
            <person name="Velagapudi R."/>
            <person name="Vision T.J."/>
            <person name="Zeng Q."/>
            <person name="Zolan M.E."/>
            <person name="Pukkila P.J."/>
        </authorList>
    </citation>
    <scope>NUCLEOTIDE SEQUENCE [LARGE SCALE GENOMIC DNA]</scope>
    <source>
        <strain evidence="5">Okayama-7 / 130 / ATCC MYA-4618 / FGSC 9003</strain>
    </source>
</reference>
<dbReference type="EMBL" id="AACS02000011">
    <property type="protein sequence ID" value="EAU82222.2"/>
    <property type="molecule type" value="Genomic_DNA"/>
</dbReference>
<dbReference type="GO" id="GO:0016491">
    <property type="term" value="F:oxidoreductase activity"/>
    <property type="evidence" value="ECO:0007669"/>
    <property type="project" value="UniProtKB-KW"/>
</dbReference>
<evidence type="ECO:0000256" key="1">
    <source>
        <dbReference type="ARBA" id="ARBA00005466"/>
    </source>
</evidence>
<dbReference type="Proteomes" id="UP000001861">
    <property type="component" value="Unassembled WGS sequence"/>
</dbReference>
<dbReference type="Gene3D" id="3.40.462.20">
    <property type="match status" value="1"/>
</dbReference>
<dbReference type="PANTHER" id="PTHR13878">
    <property type="entry name" value="GULONOLACTONE OXIDASE"/>
    <property type="match status" value="1"/>
</dbReference>
<dbReference type="PANTHER" id="PTHR13878:SF91">
    <property type="entry name" value="FAD BINDING DOMAIN PROTEIN (AFU_ORTHOLOGUE AFUA_6G12070)-RELATED"/>
    <property type="match status" value="1"/>
</dbReference>
<dbReference type="OrthoDB" id="9983560at2759"/>
<dbReference type="RefSeq" id="XP_001839631.2">
    <property type="nucleotide sequence ID" value="XM_001839579.2"/>
</dbReference>
<organism evidence="4 5">
    <name type="scientific">Coprinopsis cinerea (strain Okayama-7 / 130 / ATCC MYA-4618 / FGSC 9003)</name>
    <name type="common">Inky cap fungus</name>
    <name type="synonym">Hormographiella aspergillata</name>
    <dbReference type="NCBI Taxonomy" id="240176"/>
    <lineage>
        <taxon>Eukaryota</taxon>
        <taxon>Fungi</taxon>
        <taxon>Dikarya</taxon>
        <taxon>Basidiomycota</taxon>
        <taxon>Agaricomycotina</taxon>
        <taxon>Agaricomycetes</taxon>
        <taxon>Agaricomycetidae</taxon>
        <taxon>Agaricales</taxon>
        <taxon>Agaricineae</taxon>
        <taxon>Psathyrellaceae</taxon>
        <taxon>Coprinopsis</taxon>
    </lineage>
</organism>